<name>A0A8J3BFV8_9ACTN</name>
<dbReference type="RefSeq" id="WP_189112647.1">
    <property type="nucleotide sequence ID" value="NZ_BMQC01000002.1"/>
</dbReference>
<keyword evidence="2" id="KW-1185">Reference proteome</keyword>
<evidence type="ECO:0000313" key="2">
    <source>
        <dbReference type="Proteomes" id="UP000662200"/>
    </source>
</evidence>
<reference evidence="1" key="1">
    <citation type="journal article" date="2014" name="Int. J. Syst. Evol. Microbiol.">
        <title>Complete genome sequence of Corynebacterium casei LMG S-19264T (=DSM 44701T), isolated from a smear-ripened cheese.</title>
        <authorList>
            <consortium name="US DOE Joint Genome Institute (JGI-PGF)"/>
            <person name="Walter F."/>
            <person name="Albersmeier A."/>
            <person name="Kalinowski J."/>
            <person name="Ruckert C."/>
        </authorList>
    </citation>
    <scope>NUCLEOTIDE SEQUENCE</scope>
    <source>
        <strain evidence="1">JCM 3091</strain>
    </source>
</reference>
<dbReference type="Proteomes" id="UP000662200">
    <property type="component" value="Unassembled WGS sequence"/>
</dbReference>
<reference evidence="1" key="2">
    <citation type="submission" date="2020-09" db="EMBL/GenBank/DDBJ databases">
        <authorList>
            <person name="Sun Q."/>
            <person name="Ohkuma M."/>
        </authorList>
    </citation>
    <scope>NUCLEOTIDE SEQUENCE</scope>
    <source>
        <strain evidence="1">JCM 3091</strain>
    </source>
</reference>
<dbReference type="AlphaFoldDB" id="A0A8J3BFV8"/>
<sequence>MAEETKMRFDEFVSAVQSFDLESAAVRETAHSSAVSVKPWMHVAEQTGATVS</sequence>
<comment type="caution">
    <text evidence="1">The sequence shown here is derived from an EMBL/GenBank/DDBJ whole genome shotgun (WGS) entry which is preliminary data.</text>
</comment>
<protein>
    <submittedName>
        <fullName evidence="1">Uncharacterized protein</fullName>
    </submittedName>
</protein>
<proteinExistence type="predicted"/>
<evidence type="ECO:0000313" key="1">
    <source>
        <dbReference type="EMBL" id="GGK16379.1"/>
    </source>
</evidence>
<organism evidence="1 2">
    <name type="scientific">Pilimelia terevasa</name>
    <dbReference type="NCBI Taxonomy" id="53372"/>
    <lineage>
        <taxon>Bacteria</taxon>
        <taxon>Bacillati</taxon>
        <taxon>Actinomycetota</taxon>
        <taxon>Actinomycetes</taxon>
        <taxon>Micromonosporales</taxon>
        <taxon>Micromonosporaceae</taxon>
        <taxon>Pilimelia</taxon>
    </lineage>
</organism>
<accession>A0A8J3BFV8</accession>
<gene>
    <name evidence="1" type="ORF">GCM10010124_06210</name>
</gene>
<dbReference type="EMBL" id="BMQC01000002">
    <property type="protein sequence ID" value="GGK16379.1"/>
    <property type="molecule type" value="Genomic_DNA"/>
</dbReference>